<evidence type="ECO:0000256" key="3">
    <source>
        <dbReference type="ARBA" id="ARBA00022729"/>
    </source>
</evidence>
<evidence type="ECO:0000259" key="4">
    <source>
        <dbReference type="SMART" id="SM00062"/>
    </source>
</evidence>
<accession>A0A2P0QJN6</accession>
<organism evidence="5">
    <name type="scientific">Agrobacterium tumefaciens</name>
    <dbReference type="NCBI Taxonomy" id="358"/>
    <lineage>
        <taxon>Bacteria</taxon>
        <taxon>Pseudomonadati</taxon>
        <taxon>Pseudomonadota</taxon>
        <taxon>Alphaproteobacteria</taxon>
        <taxon>Hyphomicrobiales</taxon>
        <taxon>Rhizobiaceae</taxon>
        <taxon>Rhizobium/Agrobacterium group</taxon>
        <taxon>Agrobacterium</taxon>
        <taxon>Agrobacterium tumefaciens complex</taxon>
    </lineage>
</organism>
<dbReference type="InterPro" id="IPR001638">
    <property type="entry name" value="Solute-binding_3/MltF_N"/>
</dbReference>
<dbReference type="GO" id="GO:0006865">
    <property type="term" value="P:amino acid transport"/>
    <property type="evidence" value="ECO:0007669"/>
    <property type="project" value="TreeGrafter"/>
</dbReference>
<keyword evidence="5" id="KW-0614">Plasmid</keyword>
<protein>
    <submittedName>
        <fullName evidence="5">Amino ABC transporter protein</fullName>
    </submittedName>
</protein>
<comment type="similarity">
    <text evidence="1">Belongs to the bacterial solute-binding protein 3 family.</text>
</comment>
<keyword evidence="3" id="KW-0732">Signal</keyword>
<dbReference type="EMBL" id="KX388536">
    <property type="protein sequence ID" value="ARU12482.1"/>
    <property type="molecule type" value="Genomic_DNA"/>
</dbReference>
<name>A0A2P0QJN6_AGRTU</name>
<evidence type="ECO:0000256" key="1">
    <source>
        <dbReference type="ARBA" id="ARBA00010333"/>
    </source>
</evidence>
<evidence type="ECO:0000256" key="2">
    <source>
        <dbReference type="ARBA" id="ARBA00022448"/>
    </source>
</evidence>
<dbReference type="GO" id="GO:0030288">
    <property type="term" value="C:outer membrane-bounded periplasmic space"/>
    <property type="evidence" value="ECO:0007669"/>
    <property type="project" value="TreeGrafter"/>
</dbReference>
<evidence type="ECO:0000313" key="5">
    <source>
        <dbReference type="EMBL" id="ARU12482.1"/>
    </source>
</evidence>
<dbReference type="InterPro" id="IPR051455">
    <property type="entry name" value="Bact_solute-bind_prot3"/>
</dbReference>
<sequence length="303" mass="32470">MRQKYKNEKRSINNDETKGTAAMTKSISMISRTATALGTIAALMLASAPASAQTLPKAIKDAGIIRIGVKCDSPPFGASGTDGKPAGIEIDIAKQIGIAAFGSANKAELSCVATDARIPSLTGGKIDLIIATLGKTPSREQVIDYSNIYYWGSSRVIVPKESKVQKLADLDGKSMLIIKGGSQLKWLKERIPTLEFIQLNTNADNLQALQQGRADGYVGDAITIATLASSYPQFRALEEPVDLGFNGVGIRKGEDELKAFVNGVLKKLKDEKFYSKTVPTYVKDPVVAAEMIKSFESDPPATK</sequence>
<dbReference type="PANTHER" id="PTHR30085">
    <property type="entry name" value="AMINO ACID ABC TRANSPORTER PERMEASE"/>
    <property type="match status" value="1"/>
</dbReference>
<dbReference type="GO" id="GO:0005576">
    <property type="term" value="C:extracellular region"/>
    <property type="evidence" value="ECO:0007669"/>
    <property type="project" value="TreeGrafter"/>
</dbReference>
<dbReference type="SMART" id="SM00062">
    <property type="entry name" value="PBPb"/>
    <property type="match status" value="1"/>
</dbReference>
<reference evidence="5" key="1">
    <citation type="journal article" date="2018" name="Plasmid">
        <title>Complete sequence of the tumor-inducing plasmid pTiChry5 from the hypervirulent Agrobacterium tumefaciens strain Chry5.</title>
        <authorList>
            <person name="Shao S."/>
            <person name="Zhang X."/>
            <person name="van Heusden G.P.H."/>
            <person name="Hooykaas P.J."/>
        </authorList>
    </citation>
    <scope>NUCLEOTIDE SEQUENCE</scope>
    <source>
        <strain evidence="5">Chry5</strain>
        <plasmid evidence="5">pTiChry5</plasmid>
    </source>
</reference>
<dbReference type="RefSeq" id="WP_418904716.1">
    <property type="nucleotide sequence ID" value="NZ_KX388536.1"/>
</dbReference>
<dbReference type="AlphaFoldDB" id="A0A2P0QJN6"/>
<dbReference type="PANTHER" id="PTHR30085:SF6">
    <property type="entry name" value="ABC TRANSPORTER GLUTAMINE-BINDING PROTEIN GLNH"/>
    <property type="match status" value="1"/>
</dbReference>
<dbReference type="SUPFAM" id="SSF53850">
    <property type="entry name" value="Periplasmic binding protein-like II"/>
    <property type="match status" value="1"/>
</dbReference>
<dbReference type="Gene3D" id="3.40.190.10">
    <property type="entry name" value="Periplasmic binding protein-like II"/>
    <property type="match status" value="2"/>
</dbReference>
<geneLocation type="plasmid" evidence="5">
    <name>pTiChry5</name>
</geneLocation>
<gene>
    <name evidence="5" type="ORF">AgrTiChry5_66</name>
</gene>
<feature type="domain" description="Solute-binding protein family 3/N-terminal" evidence="4">
    <location>
        <begin position="64"/>
        <end position="285"/>
    </location>
</feature>
<dbReference type="Pfam" id="PF00497">
    <property type="entry name" value="SBP_bac_3"/>
    <property type="match status" value="1"/>
</dbReference>
<proteinExistence type="inferred from homology"/>
<keyword evidence="2" id="KW-0813">Transport</keyword>